<keyword evidence="3" id="KW-0805">Transcription regulation</keyword>
<dbReference type="RefSeq" id="WP_095132488.1">
    <property type="nucleotide sequence ID" value="NZ_NIBG01000004.1"/>
</dbReference>
<dbReference type="GO" id="GO:0003677">
    <property type="term" value="F:DNA binding"/>
    <property type="evidence" value="ECO:0007669"/>
    <property type="project" value="UniProtKB-KW"/>
</dbReference>
<evidence type="ECO:0000256" key="1">
    <source>
        <dbReference type="ARBA" id="ARBA00005384"/>
    </source>
</evidence>
<dbReference type="PANTHER" id="PTHR46577:SF1">
    <property type="entry name" value="HTH-TYPE TRANSCRIPTIONAL REGULATORY PROTEIN GABR"/>
    <property type="match status" value="1"/>
</dbReference>
<gene>
    <name evidence="7" type="ORF">CCE28_07340</name>
</gene>
<dbReference type="InterPro" id="IPR051446">
    <property type="entry name" value="HTH_trans_reg/aminotransferase"/>
</dbReference>
<keyword evidence="4" id="KW-0238">DNA-binding</keyword>
<dbReference type="CDD" id="cd00609">
    <property type="entry name" value="AAT_like"/>
    <property type="match status" value="1"/>
</dbReference>
<keyword evidence="2" id="KW-0663">Pyridoxal phosphate</keyword>
<protein>
    <recommendedName>
        <fullName evidence="6">HTH gntR-type domain-containing protein</fullName>
    </recommendedName>
</protein>
<dbReference type="Gene3D" id="1.10.10.10">
    <property type="entry name" value="Winged helix-like DNA-binding domain superfamily/Winged helix DNA-binding domain"/>
    <property type="match status" value="1"/>
</dbReference>
<evidence type="ECO:0000313" key="7">
    <source>
        <dbReference type="EMBL" id="PAB60175.1"/>
    </source>
</evidence>
<keyword evidence="5" id="KW-0804">Transcription</keyword>
<comment type="caution">
    <text evidence="7">The sequence shown here is derived from an EMBL/GenBank/DDBJ whole genome shotgun (WGS) entry which is preliminary data.</text>
</comment>
<dbReference type="InterPro" id="IPR036388">
    <property type="entry name" value="WH-like_DNA-bd_sf"/>
</dbReference>
<name>A0A267MMS7_9FIRM</name>
<dbReference type="EMBL" id="NIBG01000004">
    <property type="protein sequence ID" value="PAB60175.1"/>
    <property type="molecule type" value="Genomic_DNA"/>
</dbReference>
<sequence>MKILINRNSSITILEQIYTEIENRIRSGILKPETRLPSIRKMCEELHVSPMTIVKVYNNLAEAGLVEKVHGRGTFVRSRIKDLSASQVELGFGLEGLMGNELKEELDNSHWQDQIQDYISRGSFRYNVSLSPKYNGSNLSIAALGQSYLPTADIFNKFTQNMDKDLNDLGRYPPIEGDLKMREAVREYVLERNIHTQSKNIIIASGSQLAINLVAMTYIGPGDVVVVGAPTFPGAIDVFKNRGAHIVEVPVDDNGMDTLALLSVCETYKVKLVYTMPSFQNPTGAVMTLERKQMILELADEHNFIILEDDVWSEVAFEGTPEPLKAMDRHERVIYICGFSKVYGPAYRLSAIIASGSLYVRLVTAKSNLDFGAPSISQKFLAPYLNSLEQKQFILNLKYELKQLRDRLYKLLKENLPTYVKVQKPKGGMLFWITFPIDYNCHLLHYRAVMECNISFLPGEFCYAEKRGSNQLRLCFTFLEESLVTESIKILCRLMDDVYKESRRHGQMPGV</sequence>
<dbReference type="InterPro" id="IPR015421">
    <property type="entry name" value="PyrdxlP-dep_Trfase_major"/>
</dbReference>
<dbReference type="Pfam" id="PF00155">
    <property type="entry name" value="Aminotran_1_2"/>
    <property type="match status" value="1"/>
</dbReference>
<evidence type="ECO:0000313" key="8">
    <source>
        <dbReference type="Proteomes" id="UP000216024"/>
    </source>
</evidence>
<dbReference type="GO" id="GO:0003824">
    <property type="term" value="F:catalytic activity"/>
    <property type="evidence" value="ECO:0007669"/>
    <property type="project" value="UniProtKB-ARBA"/>
</dbReference>
<accession>A0A267MMS7</accession>
<dbReference type="Gene3D" id="3.90.1150.10">
    <property type="entry name" value="Aspartate Aminotransferase, domain 1"/>
    <property type="match status" value="1"/>
</dbReference>
<dbReference type="OrthoDB" id="9802328at2"/>
<dbReference type="Pfam" id="PF00392">
    <property type="entry name" value="GntR"/>
    <property type="match status" value="1"/>
</dbReference>
<dbReference type="PROSITE" id="PS50949">
    <property type="entry name" value="HTH_GNTR"/>
    <property type="match status" value="1"/>
</dbReference>
<dbReference type="AlphaFoldDB" id="A0A267MMS7"/>
<evidence type="ECO:0000256" key="5">
    <source>
        <dbReference type="ARBA" id="ARBA00023163"/>
    </source>
</evidence>
<keyword evidence="8" id="KW-1185">Reference proteome</keyword>
<evidence type="ECO:0000256" key="4">
    <source>
        <dbReference type="ARBA" id="ARBA00023125"/>
    </source>
</evidence>
<feature type="domain" description="HTH gntR-type" evidence="6">
    <location>
        <begin position="11"/>
        <end position="79"/>
    </location>
</feature>
<reference evidence="7 8" key="1">
    <citation type="submission" date="2017-06" db="EMBL/GenBank/DDBJ databases">
        <title>Draft genome sequence of anaerobic fermentative bacterium Anaeromicrobium sediminis DY2726D isolated from West Pacific Ocean sediments.</title>
        <authorList>
            <person name="Zeng X."/>
        </authorList>
    </citation>
    <scope>NUCLEOTIDE SEQUENCE [LARGE SCALE GENOMIC DNA]</scope>
    <source>
        <strain evidence="7 8">DY2726D</strain>
    </source>
</reference>
<proteinExistence type="inferred from homology"/>
<evidence type="ECO:0000256" key="2">
    <source>
        <dbReference type="ARBA" id="ARBA00022898"/>
    </source>
</evidence>
<dbReference type="InterPro" id="IPR015424">
    <property type="entry name" value="PyrdxlP-dep_Trfase"/>
</dbReference>
<dbReference type="Gene3D" id="3.40.640.10">
    <property type="entry name" value="Type I PLP-dependent aspartate aminotransferase-like (Major domain)"/>
    <property type="match status" value="1"/>
</dbReference>
<evidence type="ECO:0000259" key="6">
    <source>
        <dbReference type="PROSITE" id="PS50949"/>
    </source>
</evidence>
<evidence type="ECO:0000256" key="3">
    <source>
        <dbReference type="ARBA" id="ARBA00023015"/>
    </source>
</evidence>
<dbReference type="InterPro" id="IPR004839">
    <property type="entry name" value="Aminotransferase_I/II_large"/>
</dbReference>
<dbReference type="SMART" id="SM00345">
    <property type="entry name" value="HTH_GNTR"/>
    <property type="match status" value="1"/>
</dbReference>
<dbReference type="PANTHER" id="PTHR46577">
    <property type="entry name" value="HTH-TYPE TRANSCRIPTIONAL REGULATORY PROTEIN GABR"/>
    <property type="match status" value="1"/>
</dbReference>
<dbReference type="InterPro" id="IPR036390">
    <property type="entry name" value="WH_DNA-bd_sf"/>
</dbReference>
<dbReference type="SUPFAM" id="SSF46785">
    <property type="entry name" value="Winged helix' DNA-binding domain"/>
    <property type="match status" value="1"/>
</dbReference>
<dbReference type="CDD" id="cd07377">
    <property type="entry name" value="WHTH_GntR"/>
    <property type="match status" value="1"/>
</dbReference>
<dbReference type="InterPro" id="IPR015422">
    <property type="entry name" value="PyrdxlP-dep_Trfase_small"/>
</dbReference>
<dbReference type="GO" id="GO:0003700">
    <property type="term" value="F:DNA-binding transcription factor activity"/>
    <property type="evidence" value="ECO:0007669"/>
    <property type="project" value="InterPro"/>
</dbReference>
<dbReference type="GO" id="GO:0030170">
    <property type="term" value="F:pyridoxal phosphate binding"/>
    <property type="evidence" value="ECO:0007669"/>
    <property type="project" value="InterPro"/>
</dbReference>
<dbReference type="Proteomes" id="UP000216024">
    <property type="component" value="Unassembled WGS sequence"/>
</dbReference>
<organism evidence="7 8">
    <name type="scientific">Anaeromicrobium sediminis</name>
    <dbReference type="NCBI Taxonomy" id="1478221"/>
    <lineage>
        <taxon>Bacteria</taxon>
        <taxon>Bacillati</taxon>
        <taxon>Bacillota</taxon>
        <taxon>Clostridia</taxon>
        <taxon>Peptostreptococcales</taxon>
        <taxon>Thermotaleaceae</taxon>
        <taxon>Anaeromicrobium</taxon>
    </lineage>
</organism>
<dbReference type="InterPro" id="IPR000524">
    <property type="entry name" value="Tscrpt_reg_HTH_GntR"/>
</dbReference>
<comment type="similarity">
    <text evidence="1">In the C-terminal section; belongs to the class-I pyridoxal-phosphate-dependent aminotransferase family.</text>
</comment>
<dbReference type="SUPFAM" id="SSF53383">
    <property type="entry name" value="PLP-dependent transferases"/>
    <property type="match status" value="1"/>
</dbReference>